<protein>
    <submittedName>
        <fullName evidence="8">Aste57867_10232 protein</fullName>
    </submittedName>
</protein>
<evidence type="ECO:0000256" key="5">
    <source>
        <dbReference type="ARBA" id="ARBA00023136"/>
    </source>
</evidence>
<feature type="transmembrane region" description="Helical" evidence="6">
    <location>
        <begin position="291"/>
        <end position="310"/>
    </location>
</feature>
<evidence type="ECO:0000256" key="4">
    <source>
        <dbReference type="ARBA" id="ARBA00022989"/>
    </source>
</evidence>
<evidence type="ECO:0000256" key="1">
    <source>
        <dbReference type="ARBA" id="ARBA00004141"/>
    </source>
</evidence>
<feature type="transmembrane region" description="Helical" evidence="6">
    <location>
        <begin position="424"/>
        <end position="443"/>
    </location>
</feature>
<reference evidence="8 9" key="1">
    <citation type="submission" date="2019-03" db="EMBL/GenBank/DDBJ databases">
        <authorList>
            <person name="Gaulin E."/>
            <person name="Dumas B."/>
        </authorList>
    </citation>
    <scope>NUCLEOTIDE SEQUENCE [LARGE SCALE GENOMIC DNA]</scope>
    <source>
        <strain evidence="8">CBS 568.67</strain>
    </source>
</reference>
<feature type="transmembrane region" description="Helical" evidence="6">
    <location>
        <begin position="28"/>
        <end position="51"/>
    </location>
</feature>
<feature type="transmembrane region" description="Helical" evidence="6">
    <location>
        <begin position="71"/>
        <end position="91"/>
    </location>
</feature>
<organism evidence="8 9">
    <name type="scientific">Aphanomyces stellatus</name>
    <dbReference type="NCBI Taxonomy" id="120398"/>
    <lineage>
        <taxon>Eukaryota</taxon>
        <taxon>Sar</taxon>
        <taxon>Stramenopiles</taxon>
        <taxon>Oomycota</taxon>
        <taxon>Saprolegniomycetes</taxon>
        <taxon>Saprolegniales</taxon>
        <taxon>Verrucalvaceae</taxon>
        <taxon>Aphanomyces</taxon>
    </lineage>
</organism>
<feature type="transmembrane region" description="Helical" evidence="6">
    <location>
        <begin position="477"/>
        <end position="499"/>
    </location>
</feature>
<feature type="transmembrane region" description="Helical" evidence="6">
    <location>
        <begin position="387"/>
        <end position="412"/>
    </location>
</feature>
<gene>
    <name evidence="8" type="primary">Aste57867_10232</name>
    <name evidence="7" type="ORF">As57867_010193</name>
    <name evidence="8" type="ORF">ASTE57867_10232</name>
</gene>
<dbReference type="Gene3D" id="1.20.1250.20">
    <property type="entry name" value="MFS general substrate transporter like domains"/>
    <property type="match status" value="1"/>
</dbReference>
<keyword evidence="9" id="KW-1185">Reference proteome</keyword>
<feature type="transmembrane region" description="Helical" evidence="6">
    <location>
        <begin position="551"/>
        <end position="570"/>
    </location>
</feature>
<dbReference type="AlphaFoldDB" id="A0A485KQU4"/>
<dbReference type="InterPro" id="IPR000109">
    <property type="entry name" value="POT_fam"/>
</dbReference>
<dbReference type="Proteomes" id="UP000332933">
    <property type="component" value="Unassembled WGS sequence"/>
</dbReference>
<evidence type="ECO:0000313" key="9">
    <source>
        <dbReference type="Proteomes" id="UP000332933"/>
    </source>
</evidence>
<dbReference type="GO" id="GO:0022857">
    <property type="term" value="F:transmembrane transporter activity"/>
    <property type="evidence" value="ECO:0007669"/>
    <property type="project" value="InterPro"/>
</dbReference>
<dbReference type="Pfam" id="PF00854">
    <property type="entry name" value="PTR2"/>
    <property type="match status" value="1"/>
</dbReference>
<proteinExistence type="inferred from homology"/>
<evidence type="ECO:0000256" key="3">
    <source>
        <dbReference type="ARBA" id="ARBA00022692"/>
    </source>
</evidence>
<reference evidence="7" key="2">
    <citation type="submission" date="2019-06" db="EMBL/GenBank/DDBJ databases">
        <title>Genomics analysis of Aphanomyces spp. identifies a new class of oomycete effector associated with host adaptation.</title>
        <authorList>
            <person name="Gaulin E."/>
        </authorList>
    </citation>
    <scope>NUCLEOTIDE SEQUENCE</scope>
    <source>
        <strain evidence="7">CBS 578.67</strain>
    </source>
</reference>
<dbReference type="InterPro" id="IPR036259">
    <property type="entry name" value="MFS_trans_sf"/>
</dbReference>
<dbReference type="GO" id="GO:0016020">
    <property type="term" value="C:membrane"/>
    <property type="evidence" value="ECO:0007669"/>
    <property type="project" value="UniProtKB-SubCell"/>
</dbReference>
<dbReference type="OrthoDB" id="8904098at2759"/>
<evidence type="ECO:0000313" key="8">
    <source>
        <dbReference type="EMBL" id="VFT87107.1"/>
    </source>
</evidence>
<dbReference type="EMBL" id="VJMH01005193">
    <property type="protein sequence ID" value="KAF0699180.1"/>
    <property type="molecule type" value="Genomic_DNA"/>
</dbReference>
<evidence type="ECO:0000256" key="6">
    <source>
        <dbReference type="SAM" id="Phobius"/>
    </source>
</evidence>
<feature type="transmembrane region" description="Helical" evidence="6">
    <location>
        <begin position="172"/>
        <end position="196"/>
    </location>
</feature>
<keyword evidence="3 6" id="KW-0812">Transmembrane</keyword>
<feature type="transmembrane region" description="Helical" evidence="6">
    <location>
        <begin position="103"/>
        <end position="124"/>
    </location>
</feature>
<feature type="transmembrane region" description="Helical" evidence="6">
    <location>
        <begin position="208"/>
        <end position="229"/>
    </location>
</feature>
<feature type="transmembrane region" description="Helical" evidence="6">
    <location>
        <begin position="520"/>
        <end position="539"/>
    </location>
</feature>
<dbReference type="SUPFAM" id="SSF103473">
    <property type="entry name" value="MFS general substrate transporter"/>
    <property type="match status" value="1"/>
</dbReference>
<dbReference type="EMBL" id="CAADRA010005214">
    <property type="protein sequence ID" value="VFT87107.1"/>
    <property type="molecule type" value="Genomic_DNA"/>
</dbReference>
<feature type="transmembrane region" description="Helical" evidence="6">
    <location>
        <begin position="130"/>
        <end position="151"/>
    </location>
</feature>
<feature type="transmembrane region" description="Helical" evidence="6">
    <location>
        <begin position="264"/>
        <end position="284"/>
    </location>
</feature>
<accession>A0A485KQU4</accession>
<sequence>MARTNAIPPHETDRLLALTQPPRRRKNVMWTVCSYILWLETIEAVAFYGIAQALKNFMEARLGYSKVSASAVRSTWTSLYNIMPLLGAYIGDERWGRYTSIKFFAMWYIAATSLLTFAAHPTVLEHHLPLSNACFLVSLFLGVAVGHGCMNPNIVTLGADQFHADDDAQKQLFFSYFYLAINLGSSVSYGYLAYLSVNGLGDLVPPSYGYFATFLLSTVLLIAALLLFVGHSSKYITLPPHPDAFTALFTTLASGISMCPELRFIVGGFVLFLVSFALNAMVVFSTESSAMITYAAGLCVFLGMGCWIAKGMDPSYLDALEHAMPSSSLLTTSVDEFKQVVRVLPFACFLVLWQSVFDQIDANFQSIAQQCDLRLGSARDAPQIPGAMLGLFDTIGVSIMIPALEFAVFPLLRRIRGGVAASPFEKVFCGLLLAGLAMLWTGVVETWRRDSGAIDLGDGQGPVLDLGTHKPMNNLSWVYVVPNYLLVCCCECLVNVTMYDVFYSNVPLHWKSTAQAINSFMLAMGDNMASIVTLVFAAYIPDDLNQGHLEYMYYTMAAVSVANAVGFFAVMTRMKFATGHDDPGRKVVKQVEA</sequence>
<dbReference type="PANTHER" id="PTHR11654">
    <property type="entry name" value="OLIGOPEPTIDE TRANSPORTER-RELATED"/>
    <property type="match status" value="1"/>
</dbReference>
<name>A0A485KQU4_9STRA</name>
<keyword evidence="5 6" id="KW-0472">Membrane</keyword>
<comment type="similarity">
    <text evidence="2">Belongs to the major facilitator superfamily. Proton-dependent oligopeptide transporter (POT/PTR) (TC 2.A.17) family.</text>
</comment>
<evidence type="ECO:0000256" key="2">
    <source>
        <dbReference type="ARBA" id="ARBA00005982"/>
    </source>
</evidence>
<comment type="subcellular location">
    <subcellularLocation>
        <location evidence="1">Membrane</location>
        <topology evidence="1">Multi-pass membrane protein</topology>
    </subcellularLocation>
</comment>
<evidence type="ECO:0000313" key="7">
    <source>
        <dbReference type="EMBL" id="KAF0699180.1"/>
    </source>
</evidence>
<keyword evidence="4 6" id="KW-1133">Transmembrane helix</keyword>